<dbReference type="RefSeq" id="WP_207861459.1">
    <property type="nucleotide sequence ID" value="NZ_JAFREP010000024.1"/>
</dbReference>
<keyword evidence="2" id="KW-1185">Reference proteome</keyword>
<dbReference type="Proteomes" id="UP000664417">
    <property type="component" value="Unassembled WGS sequence"/>
</dbReference>
<protein>
    <submittedName>
        <fullName evidence="1">Uncharacterized protein</fullName>
    </submittedName>
</protein>
<dbReference type="SUPFAM" id="SSF53448">
    <property type="entry name" value="Nucleotide-diphospho-sugar transferases"/>
    <property type="match status" value="1"/>
</dbReference>
<proteinExistence type="predicted"/>
<sequence length="391" mass="44846">MNMLLYLVYGGTETYWRELKFSVLSAVSFLDKEPQSDVKIVIATDQPDQVAGWPVEVYPFDQTKLTEWAGPDNYLHRSKNRLMAEIMEHYQIPCAFIDTDTYFVASPALLFTRVAPGMSVMHLPEGLLVEKHIPLADYAVGRELVDPNGDTYVIQPDSIMVNSGVVGIHPDDRMLIDRALWLVDELYGPTQIFNVEQYAMGEVLRTCTELNMSGDIIHHYWGFSRPFFHRELIRFFEESKSLSFAEQAERCGEVRAEVPRNPFGQRLRARVSRLFGSWSEVYAAAYLAVKSSEKCVLEADDPNCELAKIWREQALALLIEEREKGNIAFAEGRRRAGQFAGLLKHMLQSKVWLPVRDPALLDRFEEDERLSWDKFWAETKGLLGRLQNTRG</sequence>
<evidence type="ECO:0000313" key="2">
    <source>
        <dbReference type="Proteomes" id="UP000664417"/>
    </source>
</evidence>
<evidence type="ECO:0000313" key="1">
    <source>
        <dbReference type="EMBL" id="MBO1321486.1"/>
    </source>
</evidence>
<dbReference type="AlphaFoldDB" id="A0A8J7U7J9"/>
<name>A0A8J7U7J9_9BACT</name>
<comment type="caution">
    <text evidence="1">The sequence shown here is derived from an EMBL/GenBank/DDBJ whole genome shotgun (WGS) entry which is preliminary data.</text>
</comment>
<gene>
    <name evidence="1" type="ORF">J3U88_23590</name>
</gene>
<organism evidence="1 2">
    <name type="scientific">Acanthopleuribacter pedis</name>
    <dbReference type="NCBI Taxonomy" id="442870"/>
    <lineage>
        <taxon>Bacteria</taxon>
        <taxon>Pseudomonadati</taxon>
        <taxon>Acidobacteriota</taxon>
        <taxon>Holophagae</taxon>
        <taxon>Acanthopleuribacterales</taxon>
        <taxon>Acanthopleuribacteraceae</taxon>
        <taxon>Acanthopleuribacter</taxon>
    </lineage>
</organism>
<dbReference type="InterPro" id="IPR029044">
    <property type="entry name" value="Nucleotide-diphossugar_trans"/>
</dbReference>
<reference evidence="1" key="1">
    <citation type="submission" date="2021-03" db="EMBL/GenBank/DDBJ databases">
        <authorList>
            <person name="Wang G."/>
        </authorList>
    </citation>
    <scope>NUCLEOTIDE SEQUENCE</scope>
    <source>
        <strain evidence="1">KCTC 12899</strain>
    </source>
</reference>
<accession>A0A8J7U7J9</accession>
<dbReference type="EMBL" id="JAFREP010000024">
    <property type="protein sequence ID" value="MBO1321486.1"/>
    <property type="molecule type" value="Genomic_DNA"/>
</dbReference>